<dbReference type="GO" id="GO:0004582">
    <property type="term" value="F:dolichyl-phosphate beta-D-mannosyltransferase activity"/>
    <property type="evidence" value="ECO:0007669"/>
    <property type="project" value="InterPro"/>
</dbReference>
<dbReference type="InterPro" id="IPR029044">
    <property type="entry name" value="Nucleotide-diphossugar_trans"/>
</dbReference>
<dbReference type="InterPro" id="IPR039528">
    <property type="entry name" value="DPM1-like"/>
</dbReference>
<evidence type="ECO:0000313" key="6">
    <source>
        <dbReference type="Proteomes" id="UP000177020"/>
    </source>
</evidence>
<protein>
    <recommendedName>
        <fullName evidence="4">Glycosyltransferase 2-like domain-containing protein</fullName>
    </recommendedName>
</protein>
<reference evidence="5 6" key="1">
    <citation type="journal article" date="2016" name="Nat. Commun.">
        <title>Thousands of microbial genomes shed light on interconnected biogeochemical processes in an aquifer system.</title>
        <authorList>
            <person name="Anantharaman K."/>
            <person name="Brown C.T."/>
            <person name="Hug L.A."/>
            <person name="Sharon I."/>
            <person name="Castelle C.J."/>
            <person name="Probst A.J."/>
            <person name="Thomas B.C."/>
            <person name="Singh A."/>
            <person name="Wilkins M.J."/>
            <person name="Karaoz U."/>
            <person name="Brodie E.L."/>
            <person name="Williams K.H."/>
            <person name="Hubbard S.S."/>
            <person name="Banfield J.F."/>
        </authorList>
    </citation>
    <scope>NUCLEOTIDE SEQUENCE [LARGE SCALE GENOMIC DNA]</scope>
</reference>
<gene>
    <name evidence="5" type="ORF">A3I20_00690</name>
</gene>
<feature type="non-terminal residue" evidence="5">
    <location>
        <position position="1"/>
    </location>
</feature>
<evidence type="ECO:0000256" key="1">
    <source>
        <dbReference type="ARBA" id="ARBA00006739"/>
    </source>
</evidence>
<dbReference type="Gene3D" id="3.90.550.10">
    <property type="entry name" value="Spore Coat Polysaccharide Biosynthesis Protein SpsA, Chain A"/>
    <property type="match status" value="1"/>
</dbReference>
<accession>A0A1G2FPW6</accession>
<comment type="similarity">
    <text evidence="1">Belongs to the glycosyltransferase 2 family.</text>
</comment>
<dbReference type="GO" id="GO:0016020">
    <property type="term" value="C:membrane"/>
    <property type="evidence" value="ECO:0007669"/>
    <property type="project" value="GOC"/>
</dbReference>
<dbReference type="Pfam" id="PF00535">
    <property type="entry name" value="Glycos_transf_2"/>
    <property type="match status" value="1"/>
</dbReference>
<dbReference type="SUPFAM" id="SSF53448">
    <property type="entry name" value="Nucleotide-diphospho-sugar transferases"/>
    <property type="match status" value="1"/>
</dbReference>
<dbReference type="PANTHER" id="PTHR43398">
    <property type="entry name" value="DOLICHOL-PHOSPHATE MANNOSYLTRANSFERASE SUBUNIT 1"/>
    <property type="match status" value="1"/>
</dbReference>
<dbReference type="AlphaFoldDB" id="A0A1G2FPW6"/>
<evidence type="ECO:0000256" key="2">
    <source>
        <dbReference type="ARBA" id="ARBA00022676"/>
    </source>
</evidence>
<sequence>GKKYNGRVKTLHRNKRGVGSAVRDGLKEALRLEADYVVQMDADFSHHPKYLPSLISGVRNGIDVTIGSRYAKGGDITSRSTLRNFISKAANFYNRSLLGVWEVKDSAGGFKCSKRAVLEAINLDTFLSDGYSIGIEQLYRIHKKGFKMKEVPIIFNDRNAGNSKMDLREILKYIITVLRIKFSGFE</sequence>
<comment type="caution">
    <text evidence="5">The sequence shown here is derived from an EMBL/GenBank/DDBJ whole genome shotgun (WGS) entry which is preliminary data.</text>
</comment>
<dbReference type="GO" id="GO:0009247">
    <property type="term" value="P:glycolipid biosynthetic process"/>
    <property type="evidence" value="ECO:0007669"/>
    <property type="project" value="TreeGrafter"/>
</dbReference>
<dbReference type="PANTHER" id="PTHR43398:SF1">
    <property type="entry name" value="DOLICHOL-PHOSPHATE MANNOSYLTRANSFERASE SUBUNIT 1"/>
    <property type="match status" value="1"/>
</dbReference>
<dbReference type="Proteomes" id="UP000177020">
    <property type="component" value="Unassembled WGS sequence"/>
</dbReference>
<keyword evidence="3" id="KW-0808">Transferase</keyword>
<proteinExistence type="inferred from homology"/>
<evidence type="ECO:0000256" key="3">
    <source>
        <dbReference type="ARBA" id="ARBA00022679"/>
    </source>
</evidence>
<dbReference type="InterPro" id="IPR001173">
    <property type="entry name" value="Glyco_trans_2-like"/>
</dbReference>
<organism evidence="5 6">
    <name type="scientific">Candidatus Portnoybacteria bacterium RIFCSPLOWO2_02_FULL_40_15</name>
    <dbReference type="NCBI Taxonomy" id="1802002"/>
    <lineage>
        <taxon>Bacteria</taxon>
        <taxon>Candidatus Portnoyibacteriota</taxon>
    </lineage>
</organism>
<name>A0A1G2FPW6_9BACT</name>
<evidence type="ECO:0000259" key="4">
    <source>
        <dbReference type="Pfam" id="PF00535"/>
    </source>
</evidence>
<keyword evidence="2" id="KW-0328">Glycosyltransferase</keyword>
<feature type="domain" description="Glycosyltransferase 2-like" evidence="4">
    <location>
        <begin position="4"/>
        <end position="119"/>
    </location>
</feature>
<evidence type="ECO:0000313" key="5">
    <source>
        <dbReference type="EMBL" id="OGZ40119.1"/>
    </source>
</evidence>
<dbReference type="EMBL" id="MHNG01000025">
    <property type="protein sequence ID" value="OGZ40119.1"/>
    <property type="molecule type" value="Genomic_DNA"/>
</dbReference>